<feature type="domain" description="Alcohol dehydrogenase-like C-terminal" evidence="5">
    <location>
        <begin position="81"/>
        <end position="200"/>
    </location>
</feature>
<evidence type="ECO:0000256" key="1">
    <source>
        <dbReference type="ARBA" id="ARBA00001947"/>
    </source>
</evidence>
<dbReference type="Gene3D" id="3.90.180.10">
    <property type="entry name" value="Medium-chain alcohol dehydrogenases, catalytic domain"/>
    <property type="match status" value="1"/>
</dbReference>
<dbReference type="InterPro" id="IPR036291">
    <property type="entry name" value="NAD(P)-bd_dom_sf"/>
</dbReference>
<keyword evidence="3" id="KW-0479">Metal-binding</keyword>
<evidence type="ECO:0000313" key="6">
    <source>
        <dbReference type="EMBL" id="BAF46303.1"/>
    </source>
</evidence>
<keyword evidence="4" id="KW-0862">Zinc</keyword>
<dbReference type="AlphaFoldDB" id="A2PZE1"/>
<dbReference type="PANTHER" id="PTHR43880">
    <property type="entry name" value="ALCOHOL DEHYDROGENASE"/>
    <property type="match status" value="1"/>
</dbReference>
<dbReference type="SUPFAM" id="SSF51735">
    <property type="entry name" value="NAD(P)-binding Rossmann-fold domains"/>
    <property type="match status" value="1"/>
</dbReference>
<accession>A2PZE1</accession>
<evidence type="ECO:0000256" key="2">
    <source>
        <dbReference type="ARBA" id="ARBA00011738"/>
    </source>
</evidence>
<reference evidence="6" key="1">
    <citation type="journal article" date="2007" name="Plant Cell Rep.">
        <title>Gene expression in opening and senescing petals of morning glory (Ipomoea nil) flowers.</title>
        <authorList>
            <person name="Yamada T."/>
            <person name="Ichimura K."/>
            <person name="Kanekatsu M."/>
            <person name="van Doorn W.G."/>
        </authorList>
    </citation>
    <scope>NUCLEOTIDE SEQUENCE</scope>
    <source>
        <tissue evidence="6">Petal</tissue>
    </source>
</reference>
<organism evidence="6">
    <name type="scientific">Ipomoea nil</name>
    <name type="common">Japanese morning glory</name>
    <name type="synonym">Pharbitis nil</name>
    <dbReference type="NCBI Taxonomy" id="35883"/>
    <lineage>
        <taxon>Eukaryota</taxon>
        <taxon>Viridiplantae</taxon>
        <taxon>Streptophyta</taxon>
        <taxon>Embryophyta</taxon>
        <taxon>Tracheophyta</taxon>
        <taxon>Spermatophyta</taxon>
        <taxon>Magnoliopsida</taxon>
        <taxon>eudicotyledons</taxon>
        <taxon>Gunneridae</taxon>
        <taxon>Pentapetalae</taxon>
        <taxon>asterids</taxon>
        <taxon>lamiids</taxon>
        <taxon>Solanales</taxon>
        <taxon>Convolvulaceae</taxon>
        <taxon>Ipomoeeae</taxon>
        <taxon>Ipomoea</taxon>
    </lineage>
</organism>
<dbReference type="GO" id="GO:0046294">
    <property type="term" value="P:formaldehyde catabolic process"/>
    <property type="evidence" value="ECO:0007669"/>
    <property type="project" value="TreeGrafter"/>
</dbReference>
<evidence type="ECO:0000259" key="5">
    <source>
        <dbReference type="Pfam" id="PF00107"/>
    </source>
</evidence>
<gene>
    <name evidence="6" type="primary">In17</name>
</gene>
<dbReference type="EMBL" id="AB267821">
    <property type="protein sequence ID" value="BAF46303.1"/>
    <property type="molecule type" value="mRNA"/>
</dbReference>
<sequence length="245" mass="26325">MPDGTSRISIRGQRLYHTFSCATWSEYVVSDANYVAKIDPRLPLPHASFLSCGFTTGFGAPSRAIHVENTSSVVVFGLGTVGFGVIAGAKEQGATKIIGIDINDFKREKGEAFGMTDFINPKNSDKKISELVKDVTEGLGADYAFECTGVPALLNEAIDATKVGTGTTVVIGAGLDETWKISVASILFSGRTFKGSIFGGVRVNKCITKKIQLEKLLTHEVSLEETSKAFELLKQPNCVKVLIKI</sequence>
<comment type="cofactor">
    <cofactor evidence="1">
        <name>Zn(2+)</name>
        <dbReference type="ChEBI" id="CHEBI:29105"/>
    </cofactor>
</comment>
<evidence type="ECO:0000256" key="4">
    <source>
        <dbReference type="ARBA" id="ARBA00022833"/>
    </source>
</evidence>
<dbReference type="Pfam" id="PF00107">
    <property type="entry name" value="ADH_zinc_N"/>
    <property type="match status" value="1"/>
</dbReference>
<dbReference type="GO" id="GO:0051903">
    <property type="term" value="F:S-(hydroxymethyl)glutathione dehydrogenase [NAD(P)+] activity"/>
    <property type="evidence" value="ECO:0007669"/>
    <property type="project" value="TreeGrafter"/>
</dbReference>
<dbReference type="InterPro" id="IPR013149">
    <property type="entry name" value="ADH-like_C"/>
</dbReference>
<dbReference type="Gene3D" id="3.40.50.720">
    <property type="entry name" value="NAD(P)-binding Rossmann-like Domain"/>
    <property type="match status" value="1"/>
</dbReference>
<dbReference type="SUPFAM" id="SSF50129">
    <property type="entry name" value="GroES-like"/>
    <property type="match status" value="1"/>
</dbReference>
<dbReference type="GO" id="GO:0005829">
    <property type="term" value="C:cytosol"/>
    <property type="evidence" value="ECO:0007669"/>
    <property type="project" value="TreeGrafter"/>
</dbReference>
<dbReference type="GO" id="GO:0008270">
    <property type="term" value="F:zinc ion binding"/>
    <property type="evidence" value="ECO:0007669"/>
    <property type="project" value="TreeGrafter"/>
</dbReference>
<evidence type="ECO:0000256" key="3">
    <source>
        <dbReference type="ARBA" id="ARBA00022723"/>
    </source>
</evidence>
<proteinExistence type="evidence at transcript level"/>
<dbReference type="InterPro" id="IPR011032">
    <property type="entry name" value="GroES-like_sf"/>
</dbReference>
<protein>
    <submittedName>
        <fullName evidence="6">Alcohol dehydrogenase</fullName>
    </submittedName>
</protein>
<name>A2PZE1_IPONI</name>
<dbReference type="PANTHER" id="PTHR43880:SF38">
    <property type="entry name" value="ALCOHOL DEHYDROGENASE-RELATED"/>
    <property type="match status" value="1"/>
</dbReference>
<comment type="subunit">
    <text evidence="2">Homodimer.</text>
</comment>
<dbReference type="FunFam" id="3.40.50.720:FF:000003">
    <property type="entry name" value="S-(hydroxymethyl)glutathione dehydrogenase"/>
    <property type="match status" value="1"/>
</dbReference>